<dbReference type="OrthoDB" id="7355674at2"/>
<comment type="caution">
    <text evidence="6">The sequence shown here is derived from an EMBL/GenBank/DDBJ whole genome shotgun (WGS) entry which is preliminary data.</text>
</comment>
<dbReference type="FunCoup" id="A0A2G4YSS9">
    <property type="interactions" value="29"/>
</dbReference>
<dbReference type="InterPro" id="IPR037171">
    <property type="entry name" value="NagB/RpiA_transferase-like"/>
</dbReference>
<dbReference type="Proteomes" id="UP000229730">
    <property type="component" value="Unassembled WGS sequence"/>
</dbReference>
<dbReference type="PANTHER" id="PTHR34294:SF1">
    <property type="entry name" value="TRANSCRIPTIONAL REGULATOR LSRR"/>
    <property type="match status" value="1"/>
</dbReference>
<dbReference type="SUPFAM" id="SSF100950">
    <property type="entry name" value="NagB/RpiA/CoA transferase-like"/>
    <property type="match status" value="1"/>
</dbReference>
<dbReference type="Pfam" id="PF04198">
    <property type="entry name" value="Sugar-bind"/>
    <property type="match status" value="1"/>
</dbReference>
<evidence type="ECO:0000313" key="6">
    <source>
        <dbReference type="EMBL" id="PHZ85385.1"/>
    </source>
</evidence>
<dbReference type="Gene3D" id="3.40.50.1360">
    <property type="match status" value="1"/>
</dbReference>
<dbReference type="InterPro" id="IPR036388">
    <property type="entry name" value="WH-like_DNA-bd_sf"/>
</dbReference>
<accession>A0A2G4YSS9</accession>
<evidence type="ECO:0000313" key="7">
    <source>
        <dbReference type="Proteomes" id="UP000229730"/>
    </source>
</evidence>
<organism evidence="6 7">
    <name type="scientific">Paremcibacter congregatus</name>
    <dbReference type="NCBI Taxonomy" id="2043170"/>
    <lineage>
        <taxon>Bacteria</taxon>
        <taxon>Pseudomonadati</taxon>
        <taxon>Pseudomonadota</taxon>
        <taxon>Alphaproteobacteria</taxon>
        <taxon>Emcibacterales</taxon>
        <taxon>Emcibacteraceae</taxon>
        <taxon>Paremcibacter</taxon>
    </lineage>
</organism>
<dbReference type="PANTHER" id="PTHR34294">
    <property type="entry name" value="TRANSCRIPTIONAL REGULATOR-RELATED"/>
    <property type="match status" value="1"/>
</dbReference>
<keyword evidence="2" id="KW-0805">Transcription regulation</keyword>
<reference evidence="6 7" key="1">
    <citation type="submission" date="2017-10" db="EMBL/GenBank/DDBJ databases">
        <title>Frigbacter circumglobatus gen. nov. sp. nov., isolated from sediment cultured in situ.</title>
        <authorList>
            <person name="Zhao Z."/>
        </authorList>
    </citation>
    <scope>NUCLEOTIDE SEQUENCE [LARGE SCALE GENOMIC DNA]</scope>
    <source>
        <strain evidence="6 7">ZYL</strain>
    </source>
</reference>
<evidence type="ECO:0000256" key="1">
    <source>
        <dbReference type="ARBA" id="ARBA00010466"/>
    </source>
</evidence>
<name>A0A2G4YSS9_9PROT</name>
<sequence length="317" mass="34868">MPREKNNDELILKAATLYYTNGNTQEQIAKKFGFSRPTVVRLLKQARQKGFVEIKITRKLSHATHLETLIENEFASDNLLEVIVVENYDNDAKAAVAERAAQYLSQNLRQDHILGIGWSSTLMQIPDLLRKEKYAPERVVQLGGYVGGIATANAQDICLRLGLSFGIPVESLPAPVILKDPAVRDSLMQDPVIKNTLHWVEKCNIGLVGIGDVSTESTLVKAGYISADELDKVARQGAVGDVLSHYYDIEGKEIKTAWQEAMISIDMAQLRNIDNIIGVAAGADKANSMVGAIRCGILNRIIIDVELAEAMTRSIAR</sequence>
<dbReference type="InterPro" id="IPR007324">
    <property type="entry name" value="Sugar-bd_dom_put"/>
</dbReference>
<evidence type="ECO:0000256" key="2">
    <source>
        <dbReference type="ARBA" id="ARBA00023015"/>
    </source>
</evidence>
<dbReference type="SUPFAM" id="SSF46689">
    <property type="entry name" value="Homeodomain-like"/>
    <property type="match status" value="1"/>
</dbReference>
<dbReference type="InterPro" id="IPR009057">
    <property type="entry name" value="Homeodomain-like_sf"/>
</dbReference>
<keyword evidence="4" id="KW-0804">Transcription</keyword>
<evidence type="ECO:0000256" key="4">
    <source>
        <dbReference type="ARBA" id="ARBA00023163"/>
    </source>
</evidence>
<evidence type="ECO:0000259" key="5">
    <source>
        <dbReference type="Pfam" id="PF04198"/>
    </source>
</evidence>
<feature type="domain" description="Sugar-binding" evidence="5">
    <location>
        <begin position="60"/>
        <end position="311"/>
    </location>
</feature>
<dbReference type="GO" id="GO:0003677">
    <property type="term" value="F:DNA binding"/>
    <property type="evidence" value="ECO:0007669"/>
    <property type="project" value="UniProtKB-KW"/>
</dbReference>
<dbReference type="EMBL" id="PDEM01000016">
    <property type="protein sequence ID" value="PHZ85385.1"/>
    <property type="molecule type" value="Genomic_DNA"/>
</dbReference>
<dbReference type="GO" id="GO:0030246">
    <property type="term" value="F:carbohydrate binding"/>
    <property type="evidence" value="ECO:0007669"/>
    <property type="project" value="InterPro"/>
</dbReference>
<evidence type="ECO:0000256" key="3">
    <source>
        <dbReference type="ARBA" id="ARBA00023125"/>
    </source>
</evidence>
<keyword evidence="3" id="KW-0238">DNA-binding</keyword>
<gene>
    <name evidence="6" type="ORF">CRD36_08305</name>
</gene>
<comment type="similarity">
    <text evidence="1">Belongs to the SorC transcriptional regulatory family.</text>
</comment>
<protein>
    <recommendedName>
        <fullName evidence="5">Sugar-binding domain-containing protein</fullName>
    </recommendedName>
</protein>
<dbReference type="Gene3D" id="1.10.10.10">
    <property type="entry name" value="Winged helix-like DNA-binding domain superfamily/Winged helix DNA-binding domain"/>
    <property type="match status" value="1"/>
</dbReference>
<keyword evidence="7" id="KW-1185">Reference proteome</keyword>
<dbReference type="InParanoid" id="A0A2G4YSS9"/>
<dbReference type="AlphaFoldDB" id="A0A2G4YSS9"/>
<dbReference type="RefSeq" id="WP_099472275.1">
    <property type="nucleotide sequence ID" value="NZ_CP041025.1"/>
</dbReference>
<dbReference type="InterPro" id="IPR051054">
    <property type="entry name" value="SorC_transcr_regulators"/>
</dbReference>
<proteinExistence type="inferred from homology"/>